<dbReference type="PANTHER" id="PTHR39166">
    <property type="entry name" value="BLL1166 PROTEIN"/>
    <property type="match status" value="1"/>
</dbReference>
<organism evidence="1 3">
    <name type="scientific">Iodobacter fluviatilis</name>
    <dbReference type="NCBI Taxonomy" id="537"/>
    <lineage>
        <taxon>Bacteria</taxon>
        <taxon>Pseudomonadati</taxon>
        <taxon>Pseudomonadota</taxon>
        <taxon>Betaproteobacteria</taxon>
        <taxon>Neisseriales</taxon>
        <taxon>Chitinibacteraceae</taxon>
        <taxon>Iodobacter</taxon>
    </lineage>
</organism>
<dbReference type="InterPro" id="IPR009267">
    <property type="entry name" value="NTP_transf_6"/>
</dbReference>
<name>A0A377Q2V4_9NEIS</name>
<reference evidence="1 3" key="1">
    <citation type="submission" date="2018-06" db="EMBL/GenBank/DDBJ databases">
        <authorList>
            <consortium name="Pathogen Informatics"/>
            <person name="Doyle S."/>
        </authorList>
    </citation>
    <scope>NUCLEOTIDE SEQUENCE [LARGE SCALE GENOMIC DNA]</scope>
    <source>
        <strain evidence="1 3">NCTC11159</strain>
    </source>
</reference>
<evidence type="ECO:0000313" key="3">
    <source>
        <dbReference type="Proteomes" id="UP000255108"/>
    </source>
</evidence>
<evidence type="ECO:0000313" key="2">
    <source>
        <dbReference type="EMBL" id="TCU90115.1"/>
    </source>
</evidence>
<dbReference type="Pfam" id="PF06042">
    <property type="entry name" value="NTP_transf_6"/>
    <property type="match status" value="1"/>
</dbReference>
<evidence type="ECO:0000313" key="1">
    <source>
        <dbReference type="EMBL" id="STQ89142.1"/>
    </source>
</evidence>
<protein>
    <submittedName>
        <fullName evidence="1">Uncharacterized protein conserved in bacteria</fullName>
    </submittedName>
</protein>
<evidence type="ECO:0000313" key="4">
    <source>
        <dbReference type="Proteomes" id="UP000295794"/>
    </source>
</evidence>
<dbReference type="Proteomes" id="UP000255108">
    <property type="component" value="Unassembled WGS sequence"/>
</dbReference>
<proteinExistence type="predicted"/>
<dbReference type="EMBL" id="SMBT01000001">
    <property type="protein sequence ID" value="TCU90115.1"/>
    <property type="molecule type" value="Genomic_DNA"/>
</dbReference>
<dbReference type="PANTHER" id="PTHR39166:SF1">
    <property type="entry name" value="BLL1166 PROTEIN"/>
    <property type="match status" value="1"/>
</dbReference>
<reference evidence="2 4" key="2">
    <citation type="submission" date="2019-03" db="EMBL/GenBank/DDBJ databases">
        <title>Genomic Encyclopedia of Type Strains, Phase IV (KMG-IV): sequencing the most valuable type-strain genomes for metagenomic binning, comparative biology and taxonomic classification.</title>
        <authorList>
            <person name="Goeker M."/>
        </authorList>
    </citation>
    <scope>NUCLEOTIDE SEQUENCE [LARGE SCALE GENOMIC DNA]</scope>
    <source>
        <strain evidence="2 4">DSM 3764</strain>
    </source>
</reference>
<dbReference type="RefSeq" id="WP_115225628.1">
    <property type="nucleotide sequence ID" value="NZ_CAWOLO010000001.1"/>
</dbReference>
<keyword evidence="4" id="KW-1185">Reference proteome</keyword>
<gene>
    <name evidence="2" type="ORF">EV682_101134</name>
    <name evidence="1" type="ORF">NCTC11159_00153</name>
</gene>
<dbReference type="Proteomes" id="UP000295794">
    <property type="component" value="Unassembled WGS sequence"/>
</dbReference>
<dbReference type="OrthoDB" id="9805247at2"/>
<accession>A0A377Q2V4</accession>
<dbReference type="EMBL" id="UGHR01000001">
    <property type="protein sequence ID" value="STQ89142.1"/>
    <property type="molecule type" value="Genomic_DNA"/>
</dbReference>
<dbReference type="AlphaFoldDB" id="A0A377Q2V4"/>
<sequence>MDFYQQLTLWLKADPVRCQALRQAADLELPDWCIAAGFVRNLVWDRLHDYAEPTPLADIDLIYFNAEDISEEVDRALERCLMQNSDLLWSVKNQARMHSRNGDAPYLNTLDAMSYWPELETAIGVSLASDPVFISPFPLENLRDLQITLNPKRPKISDFEARVAEKKWLEIWPKLQVNRQDYDFKE</sequence>